<name>A0ACC2I2F4_9PLEO</name>
<dbReference type="Proteomes" id="UP001153331">
    <property type="component" value="Unassembled WGS sequence"/>
</dbReference>
<organism evidence="1 2">
    <name type="scientific">Boeremia exigua</name>
    <dbReference type="NCBI Taxonomy" id="749465"/>
    <lineage>
        <taxon>Eukaryota</taxon>
        <taxon>Fungi</taxon>
        <taxon>Dikarya</taxon>
        <taxon>Ascomycota</taxon>
        <taxon>Pezizomycotina</taxon>
        <taxon>Dothideomycetes</taxon>
        <taxon>Pleosporomycetidae</taxon>
        <taxon>Pleosporales</taxon>
        <taxon>Pleosporineae</taxon>
        <taxon>Didymellaceae</taxon>
        <taxon>Boeremia</taxon>
    </lineage>
</organism>
<reference evidence="1" key="1">
    <citation type="submission" date="2022-11" db="EMBL/GenBank/DDBJ databases">
        <title>Genome Sequence of Boeremia exigua.</title>
        <authorList>
            <person name="Buettner E."/>
        </authorList>
    </citation>
    <scope>NUCLEOTIDE SEQUENCE</scope>
    <source>
        <strain evidence="1">CU02</strain>
    </source>
</reference>
<comment type="caution">
    <text evidence="1">The sequence shown here is derived from an EMBL/GenBank/DDBJ whole genome shotgun (WGS) entry which is preliminary data.</text>
</comment>
<evidence type="ECO:0000313" key="2">
    <source>
        <dbReference type="Proteomes" id="UP001153331"/>
    </source>
</evidence>
<accession>A0ACC2I2F4</accession>
<gene>
    <name evidence="1" type="ORF">OPT61_g7391</name>
</gene>
<keyword evidence="2" id="KW-1185">Reference proteome</keyword>
<sequence length="91" mass="9865">MHHSQQLASTCKSSKRLPRDHYYTTVAQPQRFRPVVSDTLSRLRASTRASPAPTAAHPSTLLPWVLAPGSPVSPSVEVWPTRSGSCRCVGG</sequence>
<proteinExistence type="predicted"/>
<evidence type="ECO:0000313" key="1">
    <source>
        <dbReference type="EMBL" id="KAJ8109532.1"/>
    </source>
</evidence>
<dbReference type="EMBL" id="JAPHNI010000603">
    <property type="protein sequence ID" value="KAJ8109532.1"/>
    <property type="molecule type" value="Genomic_DNA"/>
</dbReference>
<protein>
    <submittedName>
        <fullName evidence="1">Uncharacterized protein</fullName>
    </submittedName>
</protein>